<evidence type="ECO:0000313" key="8">
    <source>
        <dbReference type="Proteomes" id="UP001634394"/>
    </source>
</evidence>
<feature type="transmembrane region" description="Helical" evidence="5">
    <location>
        <begin position="50"/>
        <end position="72"/>
    </location>
</feature>
<dbReference type="PRINTS" id="PR00237">
    <property type="entry name" value="GPCRRHODOPSN"/>
</dbReference>
<dbReference type="Proteomes" id="UP001634394">
    <property type="component" value="Unassembled WGS sequence"/>
</dbReference>
<feature type="domain" description="G-protein coupled receptors family 1 profile" evidence="6">
    <location>
        <begin position="65"/>
        <end position="344"/>
    </location>
</feature>
<gene>
    <name evidence="7" type="ORF">ACJMK2_017229</name>
</gene>
<evidence type="ECO:0000256" key="2">
    <source>
        <dbReference type="ARBA" id="ARBA00022692"/>
    </source>
</evidence>
<comment type="caution">
    <text evidence="7">The sequence shown here is derived from an EMBL/GenBank/DDBJ whole genome shotgun (WGS) entry which is preliminary data.</text>
</comment>
<protein>
    <recommendedName>
        <fullName evidence="6">G-protein coupled receptors family 1 profile domain-containing protein</fullName>
    </recommendedName>
</protein>
<evidence type="ECO:0000259" key="6">
    <source>
        <dbReference type="PROSITE" id="PS50262"/>
    </source>
</evidence>
<proteinExistence type="predicted"/>
<keyword evidence="4 5" id="KW-0472">Membrane</keyword>
<dbReference type="Gene3D" id="1.20.1070.10">
    <property type="entry name" value="Rhodopsin 7-helix transmembrane proteins"/>
    <property type="match status" value="1"/>
</dbReference>
<feature type="transmembrane region" description="Helical" evidence="5">
    <location>
        <begin position="171"/>
        <end position="193"/>
    </location>
</feature>
<dbReference type="InterPro" id="IPR019427">
    <property type="entry name" value="7TM_GPCR_serpentine_rcpt_Srw"/>
</dbReference>
<dbReference type="InterPro" id="IPR017452">
    <property type="entry name" value="GPCR_Rhodpsn_7TM"/>
</dbReference>
<comment type="subcellular location">
    <subcellularLocation>
        <location evidence="1">Membrane</location>
    </subcellularLocation>
</comment>
<organism evidence="7 8">
    <name type="scientific">Sinanodonta woodiana</name>
    <name type="common">Chinese pond mussel</name>
    <name type="synonym">Anodonta woodiana</name>
    <dbReference type="NCBI Taxonomy" id="1069815"/>
    <lineage>
        <taxon>Eukaryota</taxon>
        <taxon>Metazoa</taxon>
        <taxon>Spiralia</taxon>
        <taxon>Lophotrochozoa</taxon>
        <taxon>Mollusca</taxon>
        <taxon>Bivalvia</taxon>
        <taxon>Autobranchia</taxon>
        <taxon>Heteroconchia</taxon>
        <taxon>Palaeoheterodonta</taxon>
        <taxon>Unionida</taxon>
        <taxon>Unionoidea</taxon>
        <taxon>Unionidae</taxon>
        <taxon>Unioninae</taxon>
        <taxon>Sinanodonta</taxon>
    </lineage>
</organism>
<evidence type="ECO:0000256" key="3">
    <source>
        <dbReference type="ARBA" id="ARBA00022989"/>
    </source>
</evidence>
<keyword evidence="8" id="KW-1185">Reference proteome</keyword>
<dbReference type="AlphaFoldDB" id="A0ABD3UX00"/>
<dbReference type="GO" id="GO:0016020">
    <property type="term" value="C:membrane"/>
    <property type="evidence" value="ECO:0007669"/>
    <property type="project" value="UniProtKB-SubCell"/>
</dbReference>
<dbReference type="CDD" id="cd14978">
    <property type="entry name" value="7tmA_FMRFamide_R-like"/>
    <property type="match status" value="1"/>
</dbReference>
<dbReference type="InterPro" id="IPR053219">
    <property type="entry name" value="GPCR_Dmsr-1"/>
</dbReference>
<feature type="transmembrane region" description="Helical" evidence="5">
    <location>
        <begin position="288"/>
        <end position="308"/>
    </location>
</feature>
<evidence type="ECO:0000256" key="1">
    <source>
        <dbReference type="ARBA" id="ARBA00004370"/>
    </source>
</evidence>
<accession>A0ABD3UX00</accession>
<evidence type="ECO:0000256" key="5">
    <source>
        <dbReference type="SAM" id="Phobius"/>
    </source>
</evidence>
<feature type="transmembrane region" description="Helical" evidence="5">
    <location>
        <begin position="123"/>
        <end position="151"/>
    </location>
</feature>
<dbReference type="SUPFAM" id="SSF81321">
    <property type="entry name" value="Family A G protein-coupled receptor-like"/>
    <property type="match status" value="1"/>
</dbReference>
<dbReference type="PANTHER" id="PTHR46273">
    <property type="entry name" value="MYOSUPPRESSIN RECEPTOR 1, ISOFORM B-RELATED"/>
    <property type="match status" value="1"/>
</dbReference>
<evidence type="ECO:0000256" key="4">
    <source>
        <dbReference type="ARBA" id="ARBA00023136"/>
    </source>
</evidence>
<evidence type="ECO:0000313" key="7">
    <source>
        <dbReference type="EMBL" id="KAL3853707.1"/>
    </source>
</evidence>
<feature type="transmembrane region" description="Helical" evidence="5">
    <location>
        <begin position="84"/>
        <end position="103"/>
    </location>
</feature>
<feature type="transmembrane region" description="Helical" evidence="5">
    <location>
        <begin position="328"/>
        <end position="347"/>
    </location>
</feature>
<sequence length="391" mass="44984">MTNATTIKMLTAMIGNNSFPMENATMLEEANRQTERSVPMLNFFKSYGEIHGYVSNAVCIFGVISNIMNVIVLTRKHMITPTNCILCALAIADMLTMLTYLVYATYFYIATEPVTTYGHGQGWMYFILIHNLFILTCHNMAMWLTVSLAIFRYIFVCHPVLAGQLCSLERAVMTIIIIIVMSVVINIPNYFLYQVINLQDMKELNNQTGFWIQDSKYVQEYVSYKPTTFWVYGVIMKVAPCILLSLLSTLIILMMKQANKRRARLLHQTTRFADSHDHANCEHNRTTWMLIAVVLFFVITEFPQGILVMISGLDERFFQDVYSNLGDIMDLLVLLNSAVNFILYCIMSQQFRDTFRNLFVGKCCYKIRKINEHQNGNSTHYTTVKSEVTSV</sequence>
<dbReference type="PANTHER" id="PTHR46273:SF4">
    <property type="entry name" value="AT19640P"/>
    <property type="match status" value="1"/>
</dbReference>
<dbReference type="EMBL" id="JBJQND010000015">
    <property type="protein sequence ID" value="KAL3853707.1"/>
    <property type="molecule type" value="Genomic_DNA"/>
</dbReference>
<dbReference type="Pfam" id="PF10324">
    <property type="entry name" value="7TM_GPCR_Srw"/>
    <property type="match status" value="1"/>
</dbReference>
<name>A0ABD3UX00_SINWO</name>
<dbReference type="PROSITE" id="PS50262">
    <property type="entry name" value="G_PROTEIN_RECEP_F1_2"/>
    <property type="match status" value="1"/>
</dbReference>
<dbReference type="InterPro" id="IPR000276">
    <property type="entry name" value="GPCR_Rhodpsn"/>
</dbReference>
<reference evidence="7 8" key="1">
    <citation type="submission" date="2024-11" db="EMBL/GenBank/DDBJ databases">
        <title>Chromosome-level genome assembly of the freshwater bivalve Anodonta woodiana.</title>
        <authorList>
            <person name="Chen X."/>
        </authorList>
    </citation>
    <scope>NUCLEOTIDE SEQUENCE [LARGE SCALE GENOMIC DNA]</scope>
    <source>
        <strain evidence="7">MN2024</strain>
        <tissue evidence="7">Gills</tissue>
    </source>
</reference>
<feature type="transmembrane region" description="Helical" evidence="5">
    <location>
        <begin position="229"/>
        <end position="254"/>
    </location>
</feature>
<keyword evidence="2 5" id="KW-0812">Transmembrane</keyword>
<keyword evidence="3 5" id="KW-1133">Transmembrane helix</keyword>